<dbReference type="PANTHER" id="PTHR24422">
    <property type="entry name" value="CHEMOTAXIS PROTEIN METHYLTRANSFERASE"/>
    <property type="match status" value="1"/>
</dbReference>
<dbReference type="SUPFAM" id="SSF53335">
    <property type="entry name" value="S-adenosyl-L-methionine-dependent methyltransferases"/>
    <property type="match status" value="1"/>
</dbReference>
<dbReference type="RefSeq" id="WP_050060013.1">
    <property type="nucleotide sequence ID" value="NZ_JACHEK010000012.1"/>
</dbReference>
<evidence type="ECO:0000256" key="1">
    <source>
        <dbReference type="ARBA" id="ARBA00001541"/>
    </source>
</evidence>
<dbReference type="GO" id="GO:0032259">
    <property type="term" value="P:methylation"/>
    <property type="evidence" value="ECO:0007669"/>
    <property type="project" value="UniProtKB-KW"/>
</dbReference>
<dbReference type="PIRSF" id="PIRSF000410">
    <property type="entry name" value="CheR"/>
    <property type="match status" value="1"/>
</dbReference>
<dbReference type="SUPFAM" id="SSF47757">
    <property type="entry name" value="Chemotaxis receptor methyltransferase CheR, N-terminal domain"/>
    <property type="match status" value="1"/>
</dbReference>
<keyword evidence="3 7" id="KW-0489">Methyltransferase</keyword>
<dbReference type="InterPro" id="IPR000780">
    <property type="entry name" value="CheR_MeTrfase"/>
</dbReference>
<keyword evidence="4 7" id="KW-0808">Transferase</keyword>
<dbReference type="InterPro" id="IPR029063">
    <property type="entry name" value="SAM-dependent_MTases_sf"/>
</dbReference>
<dbReference type="InterPro" id="IPR026024">
    <property type="entry name" value="Chemotaxis_MeTrfase_CheR"/>
</dbReference>
<dbReference type="EC" id="2.1.1.80" evidence="2"/>
<dbReference type="InterPro" id="IPR036804">
    <property type="entry name" value="CheR_N_sf"/>
</dbReference>
<dbReference type="OrthoDB" id="9816309at2"/>
<evidence type="ECO:0000313" key="7">
    <source>
        <dbReference type="EMBL" id="MBB6147029.1"/>
    </source>
</evidence>
<keyword evidence="5" id="KW-0949">S-adenosyl-L-methionine</keyword>
<dbReference type="PROSITE" id="PS50123">
    <property type="entry name" value="CHER"/>
    <property type="match status" value="1"/>
</dbReference>
<dbReference type="PRINTS" id="PR00996">
    <property type="entry name" value="CHERMTFRASE"/>
</dbReference>
<sequence length="291" mass="32299">MSPDPYAMRPHDFDQIRQMVYQFCGVDLQGKEVLVGTRLAKNVRELGFPSFEAYCTEVKRNPSGQLFTSMIDALTTNHTSFFREEAHFKFLKETVLPGLPANSKIAIWSAACSTGEEPYTIAFSLVDALGEDAFTRASITATDISTRVLSQAQRGLYPSAHLQQQLSAATLKRCLLRGVGNYANQCLVKPEVRAMVTFAQFNLLGDYSSMGPFEVIFCRNVMIYFDRATQQNVVNKLASRLAPGGYLFIGHSESLNGIEHPLLYVRPATYRKSGSARGAVRSDSTHSGKMR</sequence>
<dbReference type="InterPro" id="IPR022642">
    <property type="entry name" value="CheR_C"/>
</dbReference>
<feature type="domain" description="CheR-type methyltransferase" evidence="6">
    <location>
        <begin position="1"/>
        <end position="275"/>
    </location>
</feature>
<organism evidence="7 8">
    <name type="scientific">Silvibacterium bohemicum</name>
    <dbReference type="NCBI Taxonomy" id="1577686"/>
    <lineage>
        <taxon>Bacteria</taxon>
        <taxon>Pseudomonadati</taxon>
        <taxon>Acidobacteriota</taxon>
        <taxon>Terriglobia</taxon>
        <taxon>Terriglobales</taxon>
        <taxon>Acidobacteriaceae</taxon>
        <taxon>Silvibacterium</taxon>
    </lineage>
</organism>
<keyword evidence="8" id="KW-1185">Reference proteome</keyword>
<evidence type="ECO:0000256" key="5">
    <source>
        <dbReference type="ARBA" id="ARBA00022691"/>
    </source>
</evidence>
<name>A0A841K507_9BACT</name>
<gene>
    <name evidence="7" type="ORF">HNQ77_005014</name>
</gene>
<proteinExistence type="predicted"/>
<comment type="caution">
    <text evidence="7">The sequence shown here is derived from an EMBL/GenBank/DDBJ whole genome shotgun (WGS) entry which is preliminary data.</text>
</comment>
<dbReference type="EMBL" id="JACHEK010000012">
    <property type="protein sequence ID" value="MBB6147029.1"/>
    <property type="molecule type" value="Genomic_DNA"/>
</dbReference>
<dbReference type="Gene3D" id="3.40.50.150">
    <property type="entry name" value="Vaccinia Virus protein VP39"/>
    <property type="match status" value="1"/>
</dbReference>
<evidence type="ECO:0000256" key="2">
    <source>
        <dbReference type="ARBA" id="ARBA00012534"/>
    </source>
</evidence>
<dbReference type="SMART" id="SM00138">
    <property type="entry name" value="MeTrc"/>
    <property type="match status" value="1"/>
</dbReference>
<dbReference type="InterPro" id="IPR022641">
    <property type="entry name" value="CheR_N"/>
</dbReference>
<evidence type="ECO:0000256" key="4">
    <source>
        <dbReference type="ARBA" id="ARBA00022679"/>
    </source>
</evidence>
<dbReference type="GO" id="GO:0008983">
    <property type="term" value="F:protein-glutamate O-methyltransferase activity"/>
    <property type="evidence" value="ECO:0007669"/>
    <property type="project" value="UniProtKB-EC"/>
</dbReference>
<accession>A0A841K507</accession>
<dbReference type="PANTHER" id="PTHR24422:SF19">
    <property type="entry name" value="CHEMOTAXIS PROTEIN METHYLTRANSFERASE"/>
    <property type="match status" value="1"/>
</dbReference>
<dbReference type="Proteomes" id="UP000538666">
    <property type="component" value="Unassembled WGS sequence"/>
</dbReference>
<dbReference type="Gene3D" id="1.10.155.10">
    <property type="entry name" value="Chemotaxis receptor methyltransferase CheR, N-terminal domain"/>
    <property type="match status" value="1"/>
</dbReference>
<evidence type="ECO:0000259" key="6">
    <source>
        <dbReference type="PROSITE" id="PS50123"/>
    </source>
</evidence>
<dbReference type="Pfam" id="PF01739">
    <property type="entry name" value="CheR"/>
    <property type="match status" value="1"/>
</dbReference>
<reference evidence="7 8" key="1">
    <citation type="submission" date="2020-08" db="EMBL/GenBank/DDBJ databases">
        <title>Genomic Encyclopedia of Type Strains, Phase IV (KMG-IV): sequencing the most valuable type-strain genomes for metagenomic binning, comparative biology and taxonomic classification.</title>
        <authorList>
            <person name="Goeker M."/>
        </authorList>
    </citation>
    <scope>NUCLEOTIDE SEQUENCE [LARGE SCALE GENOMIC DNA]</scope>
    <source>
        <strain evidence="7 8">DSM 103733</strain>
    </source>
</reference>
<protein>
    <recommendedName>
        <fullName evidence="2">protein-glutamate O-methyltransferase</fullName>
        <ecNumber evidence="2">2.1.1.80</ecNumber>
    </recommendedName>
</protein>
<evidence type="ECO:0000256" key="3">
    <source>
        <dbReference type="ARBA" id="ARBA00022603"/>
    </source>
</evidence>
<dbReference type="InterPro" id="IPR050903">
    <property type="entry name" value="Bact_Chemotaxis_MeTrfase"/>
</dbReference>
<dbReference type="Pfam" id="PF03705">
    <property type="entry name" value="CheR_N"/>
    <property type="match status" value="1"/>
</dbReference>
<comment type="catalytic activity">
    <reaction evidence="1">
        <text>L-glutamyl-[protein] + S-adenosyl-L-methionine = [protein]-L-glutamate 5-O-methyl ester + S-adenosyl-L-homocysteine</text>
        <dbReference type="Rhea" id="RHEA:24452"/>
        <dbReference type="Rhea" id="RHEA-COMP:10208"/>
        <dbReference type="Rhea" id="RHEA-COMP:10311"/>
        <dbReference type="ChEBI" id="CHEBI:29973"/>
        <dbReference type="ChEBI" id="CHEBI:57856"/>
        <dbReference type="ChEBI" id="CHEBI:59789"/>
        <dbReference type="ChEBI" id="CHEBI:82795"/>
        <dbReference type="EC" id="2.1.1.80"/>
    </reaction>
</comment>
<evidence type="ECO:0000313" key="8">
    <source>
        <dbReference type="Proteomes" id="UP000538666"/>
    </source>
</evidence>
<dbReference type="AlphaFoldDB" id="A0A841K507"/>